<dbReference type="Gene3D" id="2.80.10.50">
    <property type="match status" value="1"/>
</dbReference>
<gene>
    <name evidence="3" type="ORF">Kpho01_27100</name>
</gene>
<organism evidence="3 4">
    <name type="scientific">Kitasatospora phosalacinea</name>
    <dbReference type="NCBI Taxonomy" id="2065"/>
    <lineage>
        <taxon>Bacteria</taxon>
        <taxon>Bacillati</taxon>
        <taxon>Actinomycetota</taxon>
        <taxon>Actinomycetes</taxon>
        <taxon>Kitasatosporales</taxon>
        <taxon>Streptomycetaceae</taxon>
        <taxon>Kitasatospora</taxon>
    </lineage>
</organism>
<dbReference type="Pfam" id="PF14200">
    <property type="entry name" value="RicinB_lectin_2"/>
    <property type="match status" value="1"/>
</dbReference>
<comment type="caution">
    <text evidence="3">The sequence shown here is derived from an EMBL/GenBank/DDBJ whole genome shotgun (WGS) entry which is preliminary data.</text>
</comment>
<evidence type="ECO:0000259" key="2">
    <source>
        <dbReference type="Pfam" id="PF14200"/>
    </source>
</evidence>
<feature type="chain" id="PRO_5040737742" description="Ricin B lectin domain-containing protein" evidence="1">
    <location>
        <begin position="34"/>
        <end position="205"/>
    </location>
</feature>
<protein>
    <recommendedName>
        <fullName evidence="2">Ricin B lectin domain-containing protein</fullName>
    </recommendedName>
</protein>
<reference evidence="3" key="1">
    <citation type="submission" date="2023-02" db="EMBL/GenBank/DDBJ databases">
        <title>Kitasatospora phosalacinea NBRC 14362.</title>
        <authorList>
            <person name="Ichikawa N."/>
            <person name="Sato H."/>
            <person name="Tonouchi N."/>
        </authorList>
    </citation>
    <scope>NUCLEOTIDE SEQUENCE</scope>
    <source>
        <strain evidence="3">NBRC 14362</strain>
    </source>
</reference>
<dbReference type="InterPro" id="IPR000772">
    <property type="entry name" value="Ricin_B_lectin"/>
</dbReference>
<dbReference type="AlphaFoldDB" id="A0A9W6PEV9"/>
<accession>A0A9W6PEV9</accession>
<proteinExistence type="predicted"/>
<dbReference type="SUPFAM" id="SSF50370">
    <property type="entry name" value="Ricin B-like lectins"/>
    <property type="match status" value="1"/>
</dbReference>
<dbReference type="Proteomes" id="UP001165143">
    <property type="component" value="Unassembled WGS sequence"/>
</dbReference>
<evidence type="ECO:0000256" key="1">
    <source>
        <dbReference type="SAM" id="SignalP"/>
    </source>
</evidence>
<feature type="signal peptide" evidence="1">
    <location>
        <begin position="1"/>
        <end position="33"/>
    </location>
</feature>
<sequence>MLNRLRTRLGRHRRAAARLASALTALAAFTATAGVAATPAQAGDRPGDVWYTGIIRSWAQGRCLDANDKNEVYTIPCNGGQYQQWRIIIVTHAENEWATVRLQNVQTQRYLDPVCDTCGSWQPAVGTHTWLPAKDWLLFPSNGDWSAWRFAWNPGITQRCLDADTPTDTTGGHPYISFTDWRPDPPATLPPNFCSSNFQDWKLGF</sequence>
<feature type="domain" description="Ricin B lectin" evidence="2">
    <location>
        <begin position="55"/>
        <end position="112"/>
    </location>
</feature>
<evidence type="ECO:0000313" key="3">
    <source>
        <dbReference type="EMBL" id="GLW54699.1"/>
    </source>
</evidence>
<evidence type="ECO:0000313" key="4">
    <source>
        <dbReference type="Proteomes" id="UP001165143"/>
    </source>
</evidence>
<dbReference type="RefSeq" id="WP_051778215.1">
    <property type="nucleotide sequence ID" value="NZ_BSRX01000014.1"/>
</dbReference>
<dbReference type="InterPro" id="IPR035992">
    <property type="entry name" value="Ricin_B-like_lectins"/>
</dbReference>
<dbReference type="EMBL" id="BSRX01000014">
    <property type="protein sequence ID" value="GLW54699.1"/>
    <property type="molecule type" value="Genomic_DNA"/>
</dbReference>
<keyword evidence="1" id="KW-0732">Signal</keyword>
<dbReference type="OrthoDB" id="3534750at2"/>
<name>A0A9W6PEV9_9ACTN</name>